<evidence type="ECO:0000256" key="1">
    <source>
        <dbReference type="SAM" id="MobiDB-lite"/>
    </source>
</evidence>
<feature type="region of interest" description="Disordered" evidence="1">
    <location>
        <begin position="336"/>
        <end position="377"/>
    </location>
</feature>
<dbReference type="EMBL" id="BMAR01000065">
    <property type="protein sequence ID" value="GFR52471.1"/>
    <property type="molecule type" value="Genomic_DNA"/>
</dbReference>
<dbReference type="PANTHER" id="PTHR46732:SF5">
    <property type="entry name" value="ATP-DEPENDENT PROTEASE LA (LON) DOMAIN PROTEIN"/>
    <property type="match status" value="1"/>
</dbReference>
<gene>
    <name evidence="2" type="ORF">Agub_g15040</name>
</gene>
<dbReference type="PANTHER" id="PTHR46732">
    <property type="entry name" value="ATP-DEPENDENT PROTEASE LA (LON) DOMAIN PROTEIN"/>
    <property type="match status" value="1"/>
</dbReference>
<proteinExistence type="predicted"/>
<keyword evidence="3" id="KW-1185">Reference proteome</keyword>
<comment type="caution">
    <text evidence="2">The sequence shown here is derived from an EMBL/GenBank/DDBJ whole genome shotgun (WGS) entry which is preliminary data.</text>
</comment>
<feature type="region of interest" description="Disordered" evidence="1">
    <location>
        <begin position="258"/>
        <end position="284"/>
    </location>
</feature>
<name>A0AAD3E6E1_9CHLO</name>
<evidence type="ECO:0000313" key="2">
    <source>
        <dbReference type="EMBL" id="GFR52471.1"/>
    </source>
</evidence>
<dbReference type="AlphaFoldDB" id="A0AAD3E6E1"/>
<accession>A0AAD3E6E1</accession>
<dbReference type="Proteomes" id="UP001054857">
    <property type="component" value="Unassembled WGS sequence"/>
</dbReference>
<protein>
    <submittedName>
        <fullName evidence="2">Uncharacterized protein</fullName>
    </submittedName>
</protein>
<organism evidence="2 3">
    <name type="scientific">Astrephomene gubernaculifera</name>
    <dbReference type="NCBI Taxonomy" id="47775"/>
    <lineage>
        <taxon>Eukaryota</taxon>
        <taxon>Viridiplantae</taxon>
        <taxon>Chlorophyta</taxon>
        <taxon>core chlorophytes</taxon>
        <taxon>Chlorophyceae</taxon>
        <taxon>CS clade</taxon>
        <taxon>Chlamydomonadales</taxon>
        <taxon>Astrephomenaceae</taxon>
        <taxon>Astrephomene</taxon>
    </lineage>
</organism>
<sequence length="486" mass="50839">MKSALRTRSLARHSAAKTASLNALRLVHTKARQRVQPVVCQAVRFPAALPLLPFTAKELLAPGSCKVLRLNDSTTTTTSNISSGSSNSSSSSYALLLEELLSSPHRMLVHTAVDNSGRVAAGSRLGGYEAGGCVFYLSSIVKVIDVKQTDRGVLLRVQSEGRVAVRSLVQTRPYFRAVVVPVTDTVDLDRMQAATWRDICYSVERLRALMRDIQNLAAKFKSPETANLQRSMHWVDNPNPLVFSSSSMLLNSRTTPVYSTSANRTNSSSNSNTATTSSLPSSPIASLEDFQPSKILASQIQPDDFLATESAYGGDIADSMLASAASGSESESDAQYAAAAAAGAEPRASATTTSSSTPSSSSSSPSSSSSSVKSSSTGLPGAAAGNLAAAAAAVLGGGGGGALGGAVIRSRPSLLDLERACRLSLAAIQPLPTATQEEREALLRWQEEALETQDVLQRLQLACRVMGESRALLAAKCALMALSTAG</sequence>
<feature type="compositionally biased region" description="Low complexity" evidence="1">
    <location>
        <begin position="259"/>
        <end position="284"/>
    </location>
</feature>
<evidence type="ECO:0000313" key="3">
    <source>
        <dbReference type="Proteomes" id="UP001054857"/>
    </source>
</evidence>
<reference evidence="2 3" key="1">
    <citation type="journal article" date="2021" name="Sci. Rep.">
        <title>Genome sequencing of the multicellular alga Astrephomene provides insights into convergent evolution of germ-soma differentiation.</title>
        <authorList>
            <person name="Yamashita S."/>
            <person name="Yamamoto K."/>
            <person name="Matsuzaki R."/>
            <person name="Suzuki S."/>
            <person name="Yamaguchi H."/>
            <person name="Hirooka S."/>
            <person name="Minakuchi Y."/>
            <person name="Miyagishima S."/>
            <person name="Kawachi M."/>
            <person name="Toyoda A."/>
            <person name="Nozaki H."/>
        </authorList>
    </citation>
    <scope>NUCLEOTIDE SEQUENCE [LARGE SCALE GENOMIC DNA]</scope>
    <source>
        <strain evidence="2 3">NIES-4017</strain>
    </source>
</reference>